<dbReference type="AlphaFoldDB" id="A0A914R670"/>
<reference evidence="2" key="1">
    <citation type="submission" date="2022-11" db="UniProtKB">
        <authorList>
            <consortium name="WormBaseParasite"/>
        </authorList>
    </citation>
    <scope>IDENTIFICATION</scope>
</reference>
<dbReference type="Proteomes" id="UP000887564">
    <property type="component" value="Unplaced"/>
</dbReference>
<accession>A0A914R670</accession>
<keyword evidence="1" id="KW-1185">Reference proteome</keyword>
<dbReference type="WBParaSite" id="PEQ_0000194601-mRNA-1">
    <property type="protein sequence ID" value="PEQ_0000194601-mRNA-1"/>
    <property type="gene ID" value="PEQ_0000194601"/>
</dbReference>
<name>A0A914R670_PAREQ</name>
<proteinExistence type="predicted"/>
<sequence>MGKGKRGEGVEVVGSELQSESIELVERKLSTLRTIEDSTSGGELLK</sequence>
<protein>
    <submittedName>
        <fullName evidence="2">Uncharacterized protein</fullName>
    </submittedName>
</protein>
<organism evidence="1 2">
    <name type="scientific">Parascaris equorum</name>
    <name type="common">Equine roundworm</name>
    <dbReference type="NCBI Taxonomy" id="6256"/>
    <lineage>
        <taxon>Eukaryota</taxon>
        <taxon>Metazoa</taxon>
        <taxon>Ecdysozoa</taxon>
        <taxon>Nematoda</taxon>
        <taxon>Chromadorea</taxon>
        <taxon>Rhabditida</taxon>
        <taxon>Spirurina</taxon>
        <taxon>Ascaridomorpha</taxon>
        <taxon>Ascaridoidea</taxon>
        <taxon>Ascarididae</taxon>
        <taxon>Parascaris</taxon>
    </lineage>
</organism>
<evidence type="ECO:0000313" key="1">
    <source>
        <dbReference type="Proteomes" id="UP000887564"/>
    </source>
</evidence>
<evidence type="ECO:0000313" key="2">
    <source>
        <dbReference type="WBParaSite" id="PEQ_0000194601-mRNA-1"/>
    </source>
</evidence>